<reference evidence="2 3" key="1">
    <citation type="journal article" date="2012" name="PLoS Pathog.">
        <title>Diverse lifestyles and strategies of plant pathogenesis encoded in the genomes of eighteen Dothideomycetes fungi.</title>
        <authorList>
            <person name="Ohm R.A."/>
            <person name="Feau N."/>
            <person name="Henrissat B."/>
            <person name="Schoch C.L."/>
            <person name="Horwitz B.A."/>
            <person name="Barry K.W."/>
            <person name="Condon B.J."/>
            <person name="Copeland A.C."/>
            <person name="Dhillon B."/>
            <person name="Glaser F."/>
            <person name="Hesse C.N."/>
            <person name="Kosti I."/>
            <person name="LaButti K."/>
            <person name="Lindquist E.A."/>
            <person name="Lucas S."/>
            <person name="Salamov A.A."/>
            <person name="Bradshaw R.E."/>
            <person name="Ciuffetti L."/>
            <person name="Hamelin R.C."/>
            <person name="Kema G.H.J."/>
            <person name="Lawrence C."/>
            <person name="Scott J.A."/>
            <person name="Spatafora J.W."/>
            <person name="Turgeon B.G."/>
            <person name="de Wit P.J.G.M."/>
            <person name="Zhong S."/>
            <person name="Goodwin S.B."/>
            <person name="Grigoriev I.V."/>
        </authorList>
    </citation>
    <scope>NUCLEOTIDE SEQUENCE [LARGE SCALE GENOMIC DNA]</scope>
    <source>
        <strain evidence="2 3">SO2202</strain>
    </source>
</reference>
<dbReference type="HOGENOM" id="CLU_520888_0_0_1"/>
<feature type="compositionally biased region" description="Low complexity" evidence="1">
    <location>
        <begin position="46"/>
        <end position="78"/>
    </location>
</feature>
<name>N1QNZ3_SPHMS</name>
<feature type="compositionally biased region" description="Basic and acidic residues" evidence="1">
    <location>
        <begin position="110"/>
        <end position="120"/>
    </location>
</feature>
<dbReference type="EMBL" id="KB456260">
    <property type="protein sequence ID" value="EMF17869.1"/>
    <property type="molecule type" value="Genomic_DNA"/>
</dbReference>
<evidence type="ECO:0000256" key="1">
    <source>
        <dbReference type="SAM" id="MobiDB-lite"/>
    </source>
</evidence>
<dbReference type="AlphaFoldDB" id="N1QNZ3"/>
<dbReference type="eggNOG" id="ENOG502RHJT">
    <property type="taxonomic scope" value="Eukaryota"/>
</dbReference>
<feature type="compositionally biased region" description="Low complexity" evidence="1">
    <location>
        <begin position="87"/>
        <end position="109"/>
    </location>
</feature>
<evidence type="ECO:0000313" key="2">
    <source>
        <dbReference type="EMBL" id="EMF17869.1"/>
    </source>
</evidence>
<evidence type="ECO:0000313" key="3">
    <source>
        <dbReference type="Proteomes" id="UP000016931"/>
    </source>
</evidence>
<keyword evidence="3" id="KW-1185">Reference proteome</keyword>
<dbReference type="RefSeq" id="XP_016765990.1">
    <property type="nucleotide sequence ID" value="XM_016901057.1"/>
</dbReference>
<sequence>MPRDREGLFYNAKQPKHSTSTSSSRRSSTTVDDKGCIITRGFVVPSRSSSQSSMARSTASSFETSGTPPTPTDSASPSFSRSTAFMSKSSLRRTSSSASSLRRSILASNRSERADLERRQTWQTDDSLSASHGSRLDDDDLAATLCCAQPAASSDVFLAPPAIAIPGVRADRAWQPHPLRQVAPVRRTKSEQTNLNNLTMRENRKARSKSAQDAPKRVANVKIVLREHADDAIASDSEDDDDECNTALSLRISAQRNRLDYATRRALTDEKNAAIMHRVQQVATPPELYSPISTPVPDASDITADLIQVCQKLERVYADNAIASDSESDDDYTCKGDPKMTAALQQAAIHGVHNAVATQIDAAAYMGVELQKRAMSDAGLASRVTDPSHSVKLSPHRRNVSAGNLTVRLIPPQSTKGAEVYEHDGKTPIEVATFDKGAVLAMRSLRPSKTRPKPTKGVLKKTGSPPSTGVSTAECSPSKNVQTRISHGKDVDGLLKPMPPPKLIFKQPAQSTASENGADKAAL</sequence>
<dbReference type="GeneID" id="27898194"/>
<feature type="region of interest" description="Disordered" evidence="1">
    <location>
        <begin position="1"/>
        <end position="134"/>
    </location>
</feature>
<dbReference type="Proteomes" id="UP000016931">
    <property type="component" value="Unassembled WGS sequence"/>
</dbReference>
<accession>N1QNZ3</accession>
<feature type="compositionally biased region" description="Low complexity" evidence="1">
    <location>
        <begin position="18"/>
        <end position="30"/>
    </location>
</feature>
<feature type="region of interest" description="Disordered" evidence="1">
    <location>
        <begin position="446"/>
        <end position="523"/>
    </location>
</feature>
<organism evidence="2 3">
    <name type="scientific">Sphaerulina musiva (strain SO2202)</name>
    <name type="common">Poplar stem canker fungus</name>
    <name type="synonym">Septoria musiva</name>
    <dbReference type="NCBI Taxonomy" id="692275"/>
    <lineage>
        <taxon>Eukaryota</taxon>
        <taxon>Fungi</taxon>
        <taxon>Dikarya</taxon>
        <taxon>Ascomycota</taxon>
        <taxon>Pezizomycotina</taxon>
        <taxon>Dothideomycetes</taxon>
        <taxon>Dothideomycetidae</taxon>
        <taxon>Mycosphaerellales</taxon>
        <taxon>Mycosphaerellaceae</taxon>
        <taxon>Sphaerulina</taxon>
    </lineage>
</organism>
<proteinExistence type="predicted"/>
<dbReference type="OrthoDB" id="3644869at2759"/>
<dbReference type="OMA" id="PLENIIW"/>
<protein>
    <submittedName>
        <fullName evidence="2">Uncharacterized protein</fullName>
    </submittedName>
</protein>
<feature type="compositionally biased region" description="Polar residues" evidence="1">
    <location>
        <begin position="464"/>
        <end position="485"/>
    </location>
</feature>
<feature type="compositionally biased region" description="Polar residues" evidence="1">
    <location>
        <begin position="121"/>
        <end position="132"/>
    </location>
</feature>
<gene>
    <name evidence="2" type="ORF">SEPMUDRAFT_113844</name>
</gene>